<dbReference type="Gene3D" id="3.40.640.10">
    <property type="entry name" value="Type I PLP-dependent aspartate aminotransferase-like (Major domain)"/>
    <property type="match status" value="1"/>
</dbReference>
<comment type="caution">
    <text evidence="10">The sequence shown here is derived from an EMBL/GenBank/DDBJ whole genome shotgun (WGS) entry which is preliminary data.</text>
</comment>
<evidence type="ECO:0000256" key="6">
    <source>
        <dbReference type="ARBA" id="ARBA00050776"/>
    </source>
</evidence>
<dbReference type="PROSITE" id="PS00595">
    <property type="entry name" value="AA_TRANSFER_CLASS_5"/>
    <property type="match status" value="1"/>
</dbReference>
<dbReference type="eggNOG" id="COG0520">
    <property type="taxonomic scope" value="Bacteria"/>
</dbReference>
<feature type="domain" description="Aminotransferase class V" evidence="9">
    <location>
        <begin position="33"/>
        <end position="350"/>
    </location>
</feature>
<dbReference type="PIRSF" id="PIRSF005572">
    <property type="entry name" value="NifS"/>
    <property type="match status" value="1"/>
</dbReference>
<dbReference type="PANTHER" id="PTHR43586">
    <property type="entry name" value="CYSTEINE DESULFURASE"/>
    <property type="match status" value="1"/>
</dbReference>
<evidence type="ECO:0000313" key="11">
    <source>
        <dbReference type="Proteomes" id="UP000011910"/>
    </source>
</evidence>
<dbReference type="PATRIC" id="fig|1279009.4.peg.979"/>
<protein>
    <recommendedName>
        <fullName evidence="8">Cysteine desulfurase</fullName>
        <ecNumber evidence="8">2.8.1.7</ecNumber>
    </recommendedName>
</protein>
<dbReference type="InterPro" id="IPR010970">
    <property type="entry name" value="Cys_dSase_SufS"/>
</dbReference>
<dbReference type="STRING" id="1279009.ADICEAN_00965"/>
<comment type="cofactor">
    <cofactor evidence="1 7">
        <name>pyridoxal 5'-phosphate</name>
        <dbReference type="ChEBI" id="CHEBI:597326"/>
    </cofactor>
</comment>
<name>M7N5K4_9BACT</name>
<dbReference type="EMBL" id="AODQ01000015">
    <property type="protein sequence ID" value="EMR03908.1"/>
    <property type="molecule type" value="Genomic_DNA"/>
</dbReference>
<evidence type="ECO:0000256" key="1">
    <source>
        <dbReference type="ARBA" id="ARBA00001933"/>
    </source>
</evidence>
<dbReference type="InterPro" id="IPR015422">
    <property type="entry name" value="PyrdxlP-dep_Trfase_small"/>
</dbReference>
<evidence type="ECO:0000256" key="8">
    <source>
        <dbReference type="RuleBase" id="RU004506"/>
    </source>
</evidence>
<dbReference type="PANTHER" id="PTHR43586:SF8">
    <property type="entry name" value="CYSTEINE DESULFURASE 1, CHLOROPLASTIC"/>
    <property type="match status" value="1"/>
</dbReference>
<dbReference type="NCBIfam" id="TIGR01979">
    <property type="entry name" value="sufS"/>
    <property type="match status" value="1"/>
</dbReference>
<dbReference type="InterPro" id="IPR015421">
    <property type="entry name" value="PyrdxlP-dep_Trfase_major"/>
</dbReference>
<comment type="function">
    <text evidence="2 8">Catalyzes the removal of elemental sulfur and selenium atoms from L-cysteine, L-cystine, L-selenocysteine, and L-selenocystine to produce L-alanine.</text>
</comment>
<gene>
    <name evidence="10" type="primary">sufS_1</name>
    <name evidence="10" type="ORF">ADICEAN_00965</name>
</gene>
<dbReference type="InterPro" id="IPR000192">
    <property type="entry name" value="Aminotrans_V_dom"/>
</dbReference>
<dbReference type="InterPro" id="IPR020578">
    <property type="entry name" value="Aminotrans_V_PyrdxlP_BS"/>
</dbReference>
<proteinExistence type="inferred from homology"/>
<evidence type="ECO:0000313" key="10">
    <source>
        <dbReference type="EMBL" id="EMR03908.1"/>
    </source>
</evidence>
<dbReference type="InterPro" id="IPR015424">
    <property type="entry name" value="PyrdxlP-dep_Trfase"/>
</dbReference>
<accession>M7N5K4</accession>
<keyword evidence="11" id="KW-1185">Reference proteome</keyword>
<evidence type="ECO:0000256" key="4">
    <source>
        <dbReference type="ARBA" id="ARBA00022679"/>
    </source>
</evidence>
<dbReference type="GO" id="GO:0030170">
    <property type="term" value="F:pyridoxal phosphate binding"/>
    <property type="evidence" value="ECO:0007669"/>
    <property type="project" value="UniProtKB-UniRule"/>
</dbReference>
<dbReference type="Pfam" id="PF00266">
    <property type="entry name" value="Aminotran_5"/>
    <property type="match status" value="1"/>
</dbReference>
<dbReference type="GO" id="GO:0031071">
    <property type="term" value="F:cysteine desulfurase activity"/>
    <property type="evidence" value="ECO:0007669"/>
    <property type="project" value="UniProtKB-UniRule"/>
</dbReference>
<keyword evidence="4 8" id="KW-0808">Transferase</keyword>
<dbReference type="GO" id="GO:0006534">
    <property type="term" value="P:cysteine metabolic process"/>
    <property type="evidence" value="ECO:0007669"/>
    <property type="project" value="UniProtKB-UniRule"/>
</dbReference>
<keyword evidence="5 8" id="KW-0663">Pyridoxal phosphate</keyword>
<evidence type="ECO:0000256" key="5">
    <source>
        <dbReference type="ARBA" id="ARBA00022898"/>
    </source>
</evidence>
<evidence type="ECO:0000259" key="9">
    <source>
        <dbReference type="Pfam" id="PF00266"/>
    </source>
</evidence>
<dbReference type="SUPFAM" id="SSF53383">
    <property type="entry name" value="PLP-dependent transferases"/>
    <property type="match status" value="1"/>
</dbReference>
<evidence type="ECO:0000256" key="7">
    <source>
        <dbReference type="RuleBase" id="RU004504"/>
    </source>
</evidence>
<dbReference type="Proteomes" id="UP000011910">
    <property type="component" value="Unassembled WGS sequence"/>
</dbReference>
<evidence type="ECO:0000256" key="2">
    <source>
        <dbReference type="ARBA" id="ARBA00002824"/>
    </source>
</evidence>
<comment type="similarity">
    <text evidence="3 8">Belongs to the class-V pyridoxal-phosphate-dependent aminotransferase family. Csd subfamily.</text>
</comment>
<comment type="catalytic activity">
    <reaction evidence="6 8">
        <text>(sulfur carrier)-H + L-cysteine = (sulfur carrier)-SH + L-alanine</text>
        <dbReference type="Rhea" id="RHEA:43892"/>
        <dbReference type="Rhea" id="RHEA-COMP:14737"/>
        <dbReference type="Rhea" id="RHEA-COMP:14739"/>
        <dbReference type="ChEBI" id="CHEBI:29917"/>
        <dbReference type="ChEBI" id="CHEBI:35235"/>
        <dbReference type="ChEBI" id="CHEBI:57972"/>
        <dbReference type="ChEBI" id="CHEBI:64428"/>
        <dbReference type="EC" id="2.8.1.7"/>
    </reaction>
</comment>
<reference evidence="10 11" key="1">
    <citation type="journal article" date="2013" name="Genome Announc.">
        <title>Draft Genome Sequence of Cesiribacter andamanensis Strain AMV16T, Isolated from a Soil Sample from a Mud Volcano in the Andaman Islands, India.</title>
        <authorList>
            <person name="Shivaji S."/>
            <person name="Ara S."/>
            <person name="Begum Z."/>
            <person name="Srinivas T.N."/>
            <person name="Singh A."/>
            <person name="Kumar Pinnaka A."/>
        </authorList>
    </citation>
    <scope>NUCLEOTIDE SEQUENCE [LARGE SCALE GENOMIC DNA]</scope>
    <source>
        <strain evidence="10 11">AMV16</strain>
    </source>
</reference>
<dbReference type="AlphaFoldDB" id="M7N5K4"/>
<organism evidence="10 11">
    <name type="scientific">Cesiribacter andamanensis AMV16</name>
    <dbReference type="NCBI Taxonomy" id="1279009"/>
    <lineage>
        <taxon>Bacteria</taxon>
        <taxon>Pseudomonadati</taxon>
        <taxon>Bacteroidota</taxon>
        <taxon>Cytophagia</taxon>
        <taxon>Cytophagales</taxon>
        <taxon>Cesiribacteraceae</taxon>
        <taxon>Cesiribacter</taxon>
    </lineage>
</organism>
<dbReference type="EC" id="2.8.1.7" evidence="8"/>
<evidence type="ECO:0000256" key="3">
    <source>
        <dbReference type="ARBA" id="ARBA00010447"/>
    </source>
</evidence>
<sequence>MKPEAATVAPLDIAHIRSQFPVLHQLVNKHPLVYLDNAATTQKPQVVLDALTAYYTGYNSNIHRGVHTLAERATTAFEETRKTAQRFLNAAEPEEVIFTKGCTDGINLVASSFGRSHIQPGDEILISGMEHHSNIVPWQMLCQERGATLRVVPISDAGEMQMEAFDRLLTDKTKLVSVVHASNALGTINPVEEIIRKAHAVGAVVLLDGAQAVSHLEVDVQALDVDFYVMSGHKVYGPTGTGLLYGKRRLLEAMPPYQGGGEMIREVSFEGTTYNDIPFKFEAGTPNISDIVALRYALEWVEQLGKTAIAAHEQQLLQRANTLLQEVPGLRLVGTAAHNVSVVSFVIDGGTSL</sequence>
<dbReference type="CDD" id="cd06453">
    <property type="entry name" value="SufS_like"/>
    <property type="match status" value="1"/>
</dbReference>
<dbReference type="InterPro" id="IPR016454">
    <property type="entry name" value="Cysteine_dSase"/>
</dbReference>
<dbReference type="Gene3D" id="3.90.1150.10">
    <property type="entry name" value="Aspartate Aminotransferase, domain 1"/>
    <property type="match status" value="1"/>
</dbReference>